<keyword evidence="1" id="KW-1133">Transmembrane helix</keyword>
<feature type="transmembrane region" description="Helical" evidence="1">
    <location>
        <begin position="153"/>
        <end position="173"/>
    </location>
</feature>
<dbReference type="EMBL" id="JBHSDJ010000130">
    <property type="protein sequence ID" value="MFC4249133.1"/>
    <property type="molecule type" value="Genomic_DNA"/>
</dbReference>
<keyword evidence="1" id="KW-0472">Membrane</keyword>
<feature type="transmembrane region" description="Helical" evidence="1">
    <location>
        <begin position="88"/>
        <end position="107"/>
    </location>
</feature>
<sequence>MWPWEHLAVAYVGCSIVTRVVFGRSPTASEALLVAFGSQFPDLVDKPLAWQFGVLPSGVSLAHSIFLAGPVSLAAVAVAWLTRRPVAGVAFAIGWLSHLVGDVYYPLVYANGYSWDVVLWPMRPAATSPSVGFARQFWTYFDRYLEFLVSPEGMTYLGLEVAVLGGAALLWVFDGTPGLPRPTARSDAHQTDTEP</sequence>
<reference evidence="2 3" key="1">
    <citation type="journal article" date="2014" name="Int. J. Syst. Evol. Microbiol.">
        <title>Complete genome sequence of Corynebacterium casei LMG S-19264T (=DSM 44701T), isolated from a smear-ripened cheese.</title>
        <authorList>
            <consortium name="US DOE Joint Genome Institute (JGI-PGF)"/>
            <person name="Walter F."/>
            <person name="Albersmeier A."/>
            <person name="Kalinowski J."/>
            <person name="Ruckert C."/>
        </authorList>
    </citation>
    <scope>NUCLEOTIDE SEQUENCE [LARGE SCALE GENOMIC DNA]</scope>
    <source>
        <strain evidence="2 3">IBRC-M 10912</strain>
    </source>
</reference>
<name>A0ABD5P4Q8_9EURY</name>
<evidence type="ECO:0000313" key="3">
    <source>
        <dbReference type="Proteomes" id="UP001595821"/>
    </source>
</evidence>
<proteinExistence type="predicted"/>
<protein>
    <submittedName>
        <fullName evidence="2">Metal-dependent hydrolase</fullName>
    </submittedName>
</protein>
<dbReference type="Proteomes" id="UP001595821">
    <property type="component" value="Unassembled WGS sequence"/>
</dbReference>
<evidence type="ECO:0000313" key="2">
    <source>
        <dbReference type="EMBL" id="MFC4249133.1"/>
    </source>
</evidence>
<keyword evidence="2" id="KW-0378">Hydrolase</keyword>
<accession>A0ABD5P4Q8</accession>
<dbReference type="RefSeq" id="WP_246969716.1">
    <property type="nucleotide sequence ID" value="NZ_CP095397.1"/>
</dbReference>
<dbReference type="GO" id="GO:0016787">
    <property type="term" value="F:hydrolase activity"/>
    <property type="evidence" value="ECO:0007669"/>
    <property type="project" value="UniProtKB-KW"/>
</dbReference>
<comment type="caution">
    <text evidence="2">The sequence shown here is derived from an EMBL/GenBank/DDBJ whole genome shotgun (WGS) entry which is preliminary data.</text>
</comment>
<dbReference type="GeneID" id="71855456"/>
<dbReference type="Pfam" id="PF04307">
    <property type="entry name" value="YdjM"/>
    <property type="match status" value="1"/>
</dbReference>
<dbReference type="InterPro" id="IPR007404">
    <property type="entry name" value="YdjM-like"/>
</dbReference>
<keyword evidence="1" id="KW-0812">Transmembrane</keyword>
<evidence type="ECO:0000256" key="1">
    <source>
        <dbReference type="SAM" id="Phobius"/>
    </source>
</evidence>
<feature type="transmembrane region" description="Helical" evidence="1">
    <location>
        <begin position="61"/>
        <end position="81"/>
    </location>
</feature>
<organism evidence="2 3">
    <name type="scientific">Natribaculum luteum</name>
    <dbReference type="NCBI Taxonomy" id="1586232"/>
    <lineage>
        <taxon>Archaea</taxon>
        <taxon>Methanobacteriati</taxon>
        <taxon>Methanobacteriota</taxon>
        <taxon>Stenosarchaea group</taxon>
        <taxon>Halobacteria</taxon>
        <taxon>Halobacteriales</taxon>
        <taxon>Natrialbaceae</taxon>
        <taxon>Natribaculum</taxon>
    </lineage>
</organism>
<gene>
    <name evidence="2" type="ORF">ACFOZ7_19740</name>
</gene>
<dbReference type="AlphaFoldDB" id="A0ABD5P4Q8"/>